<dbReference type="GO" id="GO:0051287">
    <property type="term" value="F:NAD binding"/>
    <property type="evidence" value="ECO:0007669"/>
    <property type="project" value="InterPro"/>
</dbReference>
<protein>
    <recommendedName>
        <fullName evidence="6">NADH-quinone oxidoreductase subunit D</fullName>
        <ecNumber evidence="6">7.1.1.-</ecNumber>
    </recommendedName>
    <alternativeName>
        <fullName evidence="6">NADH dehydrogenase I subunit D</fullName>
    </alternativeName>
    <alternativeName>
        <fullName evidence="6">NDH-1 subunit D</fullName>
    </alternativeName>
</protein>
<comment type="catalytic activity">
    <reaction evidence="6">
        <text>a quinone + NADH + 5 H(+)(in) = a quinol + NAD(+) + 4 H(+)(out)</text>
        <dbReference type="Rhea" id="RHEA:57888"/>
        <dbReference type="ChEBI" id="CHEBI:15378"/>
        <dbReference type="ChEBI" id="CHEBI:24646"/>
        <dbReference type="ChEBI" id="CHEBI:57540"/>
        <dbReference type="ChEBI" id="CHEBI:57945"/>
        <dbReference type="ChEBI" id="CHEBI:132124"/>
    </reaction>
</comment>
<keyword evidence="10" id="KW-0560">Oxidoreductase</keyword>
<comment type="function">
    <text evidence="6">NDH-1 shuttles electrons from NADH, via FMN and iron-sulfur (Fe-S) centers, to quinones in the respiratory chain. The immediate electron acceptor for the enzyme in this species is believed to be a menaquinone. Couples the redox reaction to proton translocation (for every two electrons transferred, four hydrogen ions are translocated across the cytoplasmic membrane), and thus conserves the redox energy in a proton gradient.</text>
</comment>
<dbReference type="HAMAP" id="MF_01358">
    <property type="entry name" value="NDH1_NuoD"/>
    <property type="match status" value="1"/>
</dbReference>
<evidence type="ECO:0000313" key="11">
    <source>
        <dbReference type="Proteomes" id="UP000824124"/>
    </source>
</evidence>
<evidence type="ECO:0000256" key="6">
    <source>
        <dbReference type="HAMAP-Rule" id="MF_01358"/>
    </source>
</evidence>
<dbReference type="InterPro" id="IPR001135">
    <property type="entry name" value="NADH_Q_OxRdtase_suD"/>
</dbReference>
<evidence type="ECO:0000259" key="9">
    <source>
        <dbReference type="Pfam" id="PF00346"/>
    </source>
</evidence>
<evidence type="ECO:0000256" key="3">
    <source>
        <dbReference type="ARBA" id="ARBA00022719"/>
    </source>
</evidence>
<keyword evidence="3 6" id="KW-0874">Quinone</keyword>
<dbReference type="Proteomes" id="UP000824124">
    <property type="component" value="Unassembled WGS sequence"/>
</dbReference>
<evidence type="ECO:0000256" key="2">
    <source>
        <dbReference type="ARBA" id="ARBA00022448"/>
    </source>
</evidence>
<gene>
    <name evidence="6" type="primary">nuoD</name>
    <name evidence="10" type="ORF">IAB00_03675</name>
</gene>
<comment type="subunit">
    <text evidence="6">NDH-1 is composed of 14 different subunits. Subunits NuoB, C, D, E, F, and G constitute the peripheral sector of the complex.</text>
</comment>
<comment type="similarity">
    <text evidence="1 6 7">Belongs to the complex I 49 kDa subunit family.</text>
</comment>
<keyword evidence="8" id="KW-1133">Transmembrane helix</keyword>
<keyword evidence="8" id="KW-0812">Transmembrane</keyword>
<dbReference type="NCBIfam" id="NF004739">
    <property type="entry name" value="PRK06075.1"/>
    <property type="match status" value="1"/>
</dbReference>
<accession>A0A9D1KYI2</accession>
<dbReference type="PROSITE" id="PS00535">
    <property type="entry name" value="COMPLEX1_49K"/>
    <property type="match status" value="1"/>
</dbReference>
<sequence>MSENDNAYSERYTLNLGPQHPSTHGVMRLVADFDGETCIKVDPVIGYLHRGMEKLLESRTYTQGLPYTDRLDYVAGVNNNLPLALAVEKLLGVEIPERASLLRMLTCEIMRLASYMVGIGVYIMDLGAVSGVFYPFQQREYALEVMSALCGARMTQGYIRFGGVQADWNDEAEAALAVLYKEMPPFIEMYHKLIDENEIFLCRTKGVGVITAERAKSYGLTGPNLRASGVDYDMRRDAPYCLYGRFQINVPVLQAGDCHARYAQRMLEVEEIMRLIHEIHAALKETEPGKIMGAVPKMLRPPAGEAYAQTEAPKGIMGCLVASDGKGVNPLRVHFRRPSFDNIAIFSELMPGHKVADLIAIIASFDINLGEIDA</sequence>
<evidence type="ECO:0000256" key="4">
    <source>
        <dbReference type="ARBA" id="ARBA00022967"/>
    </source>
</evidence>
<keyword evidence="6 8" id="KW-0472">Membrane</keyword>
<name>A0A9D1KYI2_9FIRM</name>
<feature type="domain" description="NADH-quinone oxidoreductase subunit D" evidence="9">
    <location>
        <begin position="125"/>
        <end position="297"/>
    </location>
</feature>
<dbReference type="InterPro" id="IPR029014">
    <property type="entry name" value="NiFe-Hase_large"/>
</dbReference>
<organism evidence="10 11">
    <name type="scientific">Candidatus Avidehalobacter gallistercoris</name>
    <dbReference type="NCBI Taxonomy" id="2840694"/>
    <lineage>
        <taxon>Bacteria</taxon>
        <taxon>Bacillati</taxon>
        <taxon>Bacillota</taxon>
        <taxon>Clostridia</taxon>
        <taxon>Eubacteriales</taxon>
        <taxon>Peptococcaceae</taxon>
        <taxon>Peptococcaceae incertae sedis</taxon>
        <taxon>Candidatus Avidehalobacter</taxon>
    </lineage>
</organism>
<keyword evidence="6" id="KW-1003">Cell membrane</keyword>
<feature type="transmembrane region" description="Helical" evidence="8">
    <location>
        <begin position="112"/>
        <end position="136"/>
    </location>
</feature>
<proteinExistence type="inferred from homology"/>
<dbReference type="PANTHER" id="PTHR11993:SF10">
    <property type="entry name" value="NADH DEHYDROGENASE [UBIQUINONE] IRON-SULFUR PROTEIN 2, MITOCHONDRIAL"/>
    <property type="match status" value="1"/>
</dbReference>
<dbReference type="InterPro" id="IPR022885">
    <property type="entry name" value="NDH1_su_D/H"/>
</dbReference>
<evidence type="ECO:0000313" key="10">
    <source>
        <dbReference type="EMBL" id="HIU10333.1"/>
    </source>
</evidence>
<dbReference type="InterPro" id="IPR014029">
    <property type="entry name" value="NADH_UbQ_OxRdtase_49kDa_CS"/>
</dbReference>
<dbReference type="GO" id="GO:0050136">
    <property type="term" value="F:NADH dehydrogenase (quinone) (non-electrogenic) activity"/>
    <property type="evidence" value="ECO:0007669"/>
    <property type="project" value="UniProtKB-UniRule"/>
</dbReference>
<evidence type="ECO:0000256" key="1">
    <source>
        <dbReference type="ARBA" id="ARBA00005769"/>
    </source>
</evidence>
<keyword evidence="5 6" id="KW-0520">NAD</keyword>
<dbReference type="Pfam" id="PF00346">
    <property type="entry name" value="Complex1_49kDa"/>
    <property type="match status" value="1"/>
</dbReference>
<evidence type="ECO:0000256" key="7">
    <source>
        <dbReference type="RuleBase" id="RU003685"/>
    </source>
</evidence>
<dbReference type="PANTHER" id="PTHR11993">
    <property type="entry name" value="NADH-UBIQUINONE OXIDOREDUCTASE 49 KDA SUBUNIT"/>
    <property type="match status" value="1"/>
</dbReference>
<comment type="caution">
    <text evidence="10">The sequence shown here is derived from an EMBL/GenBank/DDBJ whole genome shotgun (WGS) entry which is preliminary data.</text>
</comment>
<reference evidence="10" key="2">
    <citation type="journal article" date="2021" name="PeerJ">
        <title>Extensive microbial diversity within the chicken gut microbiome revealed by metagenomics and culture.</title>
        <authorList>
            <person name="Gilroy R."/>
            <person name="Ravi A."/>
            <person name="Getino M."/>
            <person name="Pursley I."/>
            <person name="Horton D.L."/>
            <person name="Alikhan N.F."/>
            <person name="Baker D."/>
            <person name="Gharbi K."/>
            <person name="Hall N."/>
            <person name="Watson M."/>
            <person name="Adriaenssens E.M."/>
            <person name="Foster-Nyarko E."/>
            <person name="Jarju S."/>
            <person name="Secka A."/>
            <person name="Antonio M."/>
            <person name="Oren A."/>
            <person name="Chaudhuri R.R."/>
            <person name="La Ragione R."/>
            <person name="Hildebrand F."/>
            <person name="Pallen M.J."/>
        </authorList>
    </citation>
    <scope>NUCLEOTIDE SEQUENCE</scope>
    <source>
        <strain evidence="10">2830</strain>
    </source>
</reference>
<keyword evidence="2 6" id="KW-0813">Transport</keyword>
<evidence type="ECO:0000256" key="5">
    <source>
        <dbReference type="ARBA" id="ARBA00023027"/>
    </source>
</evidence>
<reference evidence="10" key="1">
    <citation type="submission" date="2020-10" db="EMBL/GenBank/DDBJ databases">
        <authorList>
            <person name="Gilroy R."/>
        </authorList>
    </citation>
    <scope>NUCLEOTIDE SEQUENCE</scope>
    <source>
        <strain evidence="10">2830</strain>
    </source>
</reference>
<dbReference type="EC" id="7.1.1.-" evidence="6"/>
<dbReference type="AlphaFoldDB" id="A0A9D1KYI2"/>
<dbReference type="GO" id="GO:0048038">
    <property type="term" value="F:quinone binding"/>
    <property type="evidence" value="ECO:0007669"/>
    <property type="project" value="UniProtKB-KW"/>
</dbReference>
<dbReference type="GO" id="GO:0005886">
    <property type="term" value="C:plasma membrane"/>
    <property type="evidence" value="ECO:0007669"/>
    <property type="project" value="UniProtKB-SubCell"/>
</dbReference>
<keyword evidence="4 6" id="KW-1278">Translocase</keyword>
<dbReference type="Gene3D" id="1.10.645.10">
    <property type="entry name" value="Cytochrome-c3 Hydrogenase, chain B"/>
    <property type="match status" value="1"/>
</dbReference>
<dbReference type="SUPFAM" id="SSF56762">
    <property type="entry name" value="HydB/Nqo4-like"/>
    <property type="match status" value="1"/>
</dbReference>
<dbReference type="EMBL" id="DVMH01000020">
    <property type="protein sequence ID" value="HIU10333.1"/>
    <property type="molecule type" value="Genomic_DNA"/>
</dbReference>
<comment type="subcellular location">
    <subcellularLocation>
        <location evidence="6">Cell membrane</location>
        <topology evidence="6">Peripheral membrane protein</topology>
        <orientation evidence="6">Cytoplasmic side</orientation>
    </subcellularLocation>
</comment>
<evidence type="ECO:0000256" key="8">
    <source>
        <dbReference type="SAM" id="Phobius"/>
    </source>
</evidence>